<dbReference type="SUPFAM" id="SSF48403">
    <property type="entry name" value="Ankyrin repeat"/>
    <property type="match status" value="1"/>
</dbReference>
<proteinExistence type="predicted"/>
<feature type="repeat" description="ANK" evidence="1">
    <location>
        <begin position="214"/>
        <end position="246"/>
    </location>
</feature>
<keyword evidence="1" id="KW-0040">ANK repeat</keyword>
<evidence type="ECO:0000256" key="1">
    <source>
        <dbReference type="PROSITE-ProRule" id="PRU00023"/>
    </source>
</evidence>
<dbReference type="PANTHER" id="PTHR46224:SF64">
    <property type="entry name" value="IQ MOTIF AND ANKYRIN REPEAT DOMAIN-CONTAINING PROTEIN 1"/>
    <property type="match status" value="1"/>
</dbReference>
<evidence type="ECO:0000313" key="3">
    <source>
        <dbReference type="Proteomes" id="UP001308179"/>
    </source>
</evidence>
<dbReference type="InterPro" id="IPR036770">
    <property type="entry name" value="Ankyrin_rpt-contain_sf"/>
</dbReference>
<comment type="caution">
    <text evidence="2">The sequence shown here is derived from an EMBL/GenBank/DDBJ whole genome shotgun (WGS) entry which is preliminary data.</text>
</comment>
<dbReference type="Gene3D" id="1.25.40.20">
    <property type="entry name" value="Ankyrin repeat-containing domain"/>
    <property type="match status" value="2"/>
</dbReference>
<sequence>MDPIDIDSLFQGCDPYKELFASIDAGNKALMLQHLEQLRQDPNVSLAPCLLHCIQTGEKDALKVFLDQGILPDESAVEAAVRTGDTTTIDTLLEHGWDINASLRGGVMPSLICFAVANESLLDSLLHRGAHPNALSCTAETPLSVAVREGSIGSIKKLLDAGGDARLGNLLHRAVERTSGDSRQVLELLISRGAAVDQIEYDHPVAQQLRYGFPRGTALHKACKLGNADAVAVLRAHGASVNCKLRQYNSEIDVTPFGIAESKDNQEIIAMLR</sequence>
<organism evidence="2 3">
    <name type="scientific">Rachicladosporium monterosium</name>
    <dbReference type="NCBI Taxonomy" id="1507873"/>
    <lineage>
        <taxon>Eukaryota</taxon>
        <taxon>Fungi</taxon>
        <taxon>Dikarya</taxon>
        <taxon>Ascomycota</taxon>
        <taxon>Pezizomycotina</taxon>
        <taxon>Dothideomycetes</taxon>
        <taxon>Dothideomycetidae</taxon>
        <taxon>Cladosporiales</taxon>
        <taxon>Cladosporiaceae</taxon>
        <taxon>Rachicladosporium</taxon>
    </lineage>
</organism>
<evidence type="ECO:0000313" key="2">
    <source>
        <dbReference type="EMBL" id="KAK5144941.1"/>
    </source>
</evidence>
<protein>
    <submittedName>
        <fullName evidence="2">Uncharacterized protein</fullName>
    </submittedName>
</protein>
<gene>
    <name evidence="2" type="ORF">LTR32_003225</name>
</gene>
<dbReference type="PANTHER" id="PTHR46224">
    <property type="entry name" value="ANKYRIN REPEAT FAMILY PROTEIN"/>
    <property type="match status" value="1"/>
</dbReference>
<name>A0ABR0L829_9PEZI</name>
<dbReference type="Proteomes" id="UP001308179">
    <property type="component" value="Unassembled WGS sequence"/>
</dbReference>
<dbReference type="EMBL" id="JAVRRR010000186">
    <property type="protein sequence ID" value="KAK5144941.1"/>
    <property type="molecule type" value="Genomic_DNA"/>
</dbReference>
<reference evidence="2 3" key="1">
    <citation type="submission" date="2023-08" db="EMBL/GenBank/DDBJ databases">
        <title>Black Yeasts Isolated from many extreme environments.</title>
        <authorList>
            <person name="Coleine C."/>
            <person name="Stajich J.E."/>
            <person name="Selbmann L."/>
        </authorList>
    </citation>
    <scope>NUCLEOTIDE SEQUENCE [LARGE SCALE GENOMIC DNA]</scope>
    <source>
        <strain evidence="2 3">CCFEE 5386</strain>
    </source>
</reference>
<dbReference type="InterPro" id="IPR051616">
    <property type="entry name" value="Cul2-RING_E3_ligase_SR"/>
</dbReference>
<dbReference type="Pfam" id="PF00023">
    <property type="entry name" value="Ank"/>
    <property type="match status" value="1"/>
</dbReference>
<dbReference type="PROSITE" id="PS50088">
    <property type="entry name" value="ANK_REPEAT"/>
    <property type="match status" value="2"/>
</dbReference>
<feature type="repeat" description="ANK" evidence="1">
    <location>
        <begin position="138"/>
        <end position="170"/>
    </location>
</feature>
<dbReference type="SMART" id="SM00248">
    <property type="entry name" value="ANK"/>
    <property type="match status" value="4"/>
</dbReference>
<accession>A0ABR0L829</accession>
<dbReference type="InterPro" id="IPR002110">
    <property type="entry name" value="Ankyrin_rpt"/>
</dbReference>
<keyword evidence="3" id="KW-1185">Reference proteome</keyword>